<evidence type="ECO:0000256" key="4">
    <source>
        <dbReference type="ARBA" id="ARBA00023157"/>
    </source>
</evidence>
<keyword evidence="9" id="KW-1185">Reference proteome</keyword>
<proteinExistence type="inferred from homology"/>
<dbReference type="InterPro" id="IPR012336">
    <property type="entry name" value="Thioredoxin-like_fold"/>
</dbReference>
<dbReference type="EMBL" id="AP022871">
    <property type="protein sequence ID" value="BCB91889.1"/>
    <property type="molecule type" value="Genomic_DNA"/>
</dbReference>
<dbReference type="Pfam" id="PF13462">
    <property type="entry name" value="Thioredoxin_4"/>
    <property type="match status" value="1"/>
</dbReference>
<feature type="domain" description="Thioredoxin-like fold" evidence="7">
    <location>
        <begin position="76"/>
        <end position="234"/>
    </location>
</feature>
<dbReference type="AlphaFoldDB" id="A0A6F8Z0Q7"/>
<organism evidence="8 9">
    <name type="scientific">Phytohabitans suffuscus</name>
    <dbReference type="NCBI Taxonomy" id="624315"/>
    <lineage>
        <taxon>Bacteria</taxon>
        <taxon>Bacillati</taxon>
        <taxon>Actinomycetota</taxon>
        <taxon>Actinomycetes</taxon>
        <taxon>Micromonosporales</taxon>
        <taxon>Micromonosporaceae</taxon>
    </lineage>
</organism>
<keyword evidence="4" id="KW-1015">Disulfide bond</keyword>
<feature type="compositionally biased region" description="Basic and acidic residues" evidence="6">
    <location>
        <begin position="1"/>
        <end position="18"/>
    </location>
</feature>
<evidence type="ECO:0000256" key="5">
    <source>
        <dbReference type="ARBA" id="ARBA00023284"/>
    </source>
</evidence>
<keyword evidence="5" id="KW-0676">Redox-active center</keyword>
<dbReference type="PANTHER" id="PTHR13887:SF14">
    <property type="entry name" value="DISULFIDE BOND FORMATION PROTEIN D"/>
    <property type="match status" value="1"/>
</dbReference>
<reference evidence="8 9" key="1">
    <citation type="submission" date="2020-03" db="EMBL/GenBank/DDBJ databases">
        <title>Whole genome shotgun sequence of Phytohabitans suffuscus NBRC 105367.</title>
        <authorList>
            <person name="Komaki H."/>
            <person name="Tamura T."/>
        </authorList>
    </citation>
    <scope>NUCLEOTIDE SEQUENCE [LARGE SCALE GENOMIC DNA]</scope>
    <source>
        <strain evidence="8 9">NBRC 105367</strain>
    </source>
</reference>
<protein>
    <recommendedName>
        <fullName evidence="7">Thioredoxin-like fold domain-containing protein</fullName>
    </recommendedName>
</protein>
<sequence length="237" mass="24827">MSSRASRKEAARAAREMLARQQRRRRTRLVTAGAGAALLAAAVTGYAVYAAQDNGGDFAVPATATSDRAGLRVGDGPVTVEVYLDYLCPACRAFETNAGPAIDRLLDEGRISVVYHPVAILDRYSTNRYSSRSAAGAGCAADAGQLLGYTKALYGDQPAEGGPGHTDTRITDLATGAGIPREPFAQCLSDQRYAGWVTHVTDEMGRQGHTGTPTVLVNGRRLQAPTAESLTAAVAAS</sequence>
<keyword evidence="3" id="KW-0560">Oxidoreductase</keyword>
<comment type="similarity">
    <text evidence="1">Belongs to the thioredoxin family. DsbA subfamily.</text>
</comment>
<dbReference type="KEGG" id="psuu:Psuf_092020"/>
<evidence type="ECO:0000256" key="3">
    <source>
        <dbReference type="ARBA" id="ARBA00023002"/>
    </source>
</evidence>
<accession>A0A6F8Z0Q7</accession>
<dbReference type="RefSeq" id="WP_173165434.1">
    <property type="nucleotide sequence ID" value="NZ_AP022871.1"/>
</dbReference>
<dbReference type="GO" id="GO:0016491">
    <property type="term" value="F:oxidoreductase activity"/>
    <property type="evidence" value="ECO:0007669"/>
    <property type="project" value="UniProtKB-KW"/>
</dbReference>
<reference evidence="8 9" key="2">
    <citation type="submission" date="2020-03" db="EMBL/GenBank/DDBJ databases">
        <authorList>
            <person name="Ichikawa N."/>
            <person name="Kimura A."/>
            <person name="Kitahashi Y."/>
            <person name="Uohara A."/>
        </authorList>
    </citation>
    <scope>NUCLEOTIDE SEQUENCE [LARGE SCALE GENOMIC DNA]</scope>
    <source>
        <strain evidence="8 9">NBRC 105367</strain>
    </source>
</reference>
<dbReference type="Gene3D" id="3.40.30.10">
    <property type="entry name" value="Glutaredoxin"/>
    <property type="match status" value="1"/>
</dbReference>
<evidence type="ECO:0000256" key="6">
    <source>
        <dbReference type="SAM" id="MobiDB-lite"/>
    </source>
</evidence>
<evidence type="ECO:0000259" key="7">
    <source>
        <dbReference type="Pfam" id="PF13462"/>
    </source>
</evidence>
<dbReference type="InterPro" id="IPR036249">
    <property type="entry name" value="Thioredoxin-like_sf"/>
</dbReference>
<evidence type="ECO:0000256" key="2">
    <source>
        <dbReference type="ARBA" id="ARBA00022729"/>
    </source>
</evidence>
<evidence type="ECO:0000313" key="8">
    <source>
        <dbReference type="EMBL" id="BCB91889.1"/>
    </source>
</evidence>
<dbReference type="Proteomes" id="UP000503011">
    <property type="component" value="Chromosome"/>
</dbReference>
<name>A0A6F8Z0Q7_9ACTN</name>
<feature type="region of interest" description="Disordered" evidence="6">
    <location>
        <begin position="1"/>
        <end position="24"/>
    </location>
</feature>
<dbReference type="PANTHER" id="PTHR13887">
    <property type="entry name" value="GLUTATHIONE S-TRANSFERASE KAPPA"/>
    <property type="match status" value="1"/>
</dbReference>
<evidence type="ECO:0000256" key="1">
    <source>
        <dbReference type="ARBA" id="ARBA00005791"/>
    </source>
</evidence>
<keyword evidence="2" id="KW-0732">Signal</keyword>
<dbReference type="SUPFAM" id="SSF52833">
    <property type="entry name" value="Thioredoxin-like"/>
    <property type="match status" value="1"/>
</dbReference>
<evidence type="ECO:0000313" key="9">
    <source>
        <dbReference type="Proteomes" id="UP000503011"/>
    </source>
</evidence>
<gene>
    <name evidence="8" type="ORF">Psuf_092020</name>
</gene>